<proteinExistence type="predicted"/>
<dbReference type="Proteomes" id="UP001346869">
    <property type="component" value="Unassembled WGS sequence"/>
</dbReference>
<dbReference type="Pfam" id="PF07677">
    <property type="entry name" value="A2M_recep"/>
    <property type="match status" value="1"/>
</dbReference>
<dbReference type="SUPFAM" id="SSF49410">
    <property type="entry name" value="Alpha-macroglobulin receptor domain"/>
    <property type="match status" value="1"/>
</dbReference>
<keyword evidence="3" id="KW-0812">Transmembrane</keyword>
<feature type="domain" description="Alpha-macroglobulin receptor-binding" evidence="4">
    <location>
        <begin position="77"/>
        <end position="161"/>
    </location>
</feature>
<comment type="caution">
    <text evidence="5">The sequence shown here is derived from an EMBL/GenBank/DDBJ whole genome shotgun (WGS) entry which is preliminary data.</text>
</comment>
<reference evidence="5 6" key="2">
    <citation type="journal article" date="2023" name="Mol. Biol. Evol.">
        <title>Genomics of Secondarily Temperate Adaptation in the Only Non-Antarctic Icefish.</title>
        <authorList>
            <person name="Rivera-Colon A.G."/>
            <person name="Rayamajhi N."/>
            <person name="Minhas B.F."/>
            <person name="Madrigal G."/>
            <person name="Bilyk K.T."/>
            <person name="Yoon V."/>
            <person name="Hune M."/>
            <person name="Gregory S."/>
            <person name="Cheng C.H.C."/>
            <person name="Catchen J.M."/>
        </authorList>
    </citation>
    <scope>NUCLEOTIDE SEQUENCE [LARGE SCALE GENOMIC DNA]</scope>
    <source>
        <strain evidence="5">JMC-PN-2008</strain>
    </source>
</reference>
<protein>
    <recommendedName>
        <fullName evidence="4">Alpha-macroglobulin receptor-binding domain-containing protein</fullName>
    </recommendedName>
</protein>
<keyword evidence="6" id="KW-1185">Reference proteome</keyword>
<dbReference type="InterPro" id="IPR050473">
    <property type="entry name" value="A2M/Complement_sys"/>
</dbReference>
<reference evidence="5 6" key="1">
    <citation type="journal article" date="2023" name="Genes (Basel)">
        <title>Chromosome-Level Genome Assembly and Circadian Gene Repertoire of the Patagonia Blennie Eleginops maclovinus-The Closest Ancestral Proxy of Antarctic Cryonotothenioids.</title>
        <authorList>
            <person name="Cheng C.C."/>
            <person name="Rivera-Colon A.G."/>
            <person name="Minhas B.F."/>
            <person name="Wilson L."/>
            <person name="Rayamajhi N."/>
            <person name="Vargas-Chacoff L."/>
            <person name="Catchen J.M."/>
        </authorList>
    </citation>
    <scope>NUCLEOTIDE SEQUENCE [LARGE SCALE GENOMIC DNA]</scope>
    <source>
        <strain evidence="5">JMC-PN-2008</strain>
    </source>
</reference>
<dbReference type="GO" id="GO:0005615">
    <property type="term" value="C:extracellular space"/>
    <property type="evidence" value="ECO:0007669"/>
    <property type="project" value="TreeGrafter"/>
</dbReference>
<dbReference type="AlphaFoldDB" id="A0AAN7X0Z5"/>
<feature type="transmembrane region" description="Helical" evidence="3">
    <location>
        <begin position="6"/>
        <end position="27"/>
    </location>
</feature>
<organism evidence="5 6">
    <name type="scientific">Eleginops maclovinus</name>
    <name type="common">Patagonian blennie</name>
    <name type="synonym">Eleginus maclovinus</name>
    <dbReference type="NCBI Taxonomy" id="56733"/>
    <lineage>
        <taxon>Eukaryota</taxon>
        <taxon>Metazoa</taxon>
        <taxon>Chordata</taxon>
        <taxon>Craniata</taxon>
        <taxon>Vertebrata</taxon>
        <taxon>Euteleostomi</taxon>
        <taxon>Actinopterygii</taxon>
        <taxon>Neopterygii</taxon>
        <taxon>Teleostei</taxon>
        <taxon>Neoteleostei</taxon>
        <taxon>Acanthomorphata</taxon>
        <taxon>Eupercaria</taxon>
        <taxon>Perciformes</taxon>
        <taxon>Notothenioidei</taxon>
        <taxon>Eleginopidae</taxon>
        <taxon>Eleginops</taxon>
    </lineage>
</organism>
<accession>A0AAN7X0Z5</accession>
<evidence type="ECO:0000256" key="1">
    <source>
        <dbReference type="ARBA" id="ARBA00022729"/>
    </source>
</evidence>
<dbReference type="InterPro" id="IPR036595">
    <property type="entry name" value="A-macroglobulin_rcpt-bd_sf"/>
</dbReference>
<dbReference type="PANTHER" id="PTHR11412">
    <property type="entry name" value="MACROGLOBULIN / COMPLEMENT"/>
    <property type="match status" value="1"/>
</dbReference>
<keyword evidence="2" id="KW-0882">Thioester bond</keyword>
<evidence type="ECO:0000313" key="6">
    <source>
        <dbReference type="Proteomes" id="UP001346869"/>
    </source>
</evidence>
<feature type="transmembrane region" description="Helical" evidence="3">
    <location>
        <begin position="200"/>
        <end position="218"/>
    </location>
</feature>
<name>A0AAN7X0Z5_ELEMC</name>
<evidence type="ECO:0000256" key="3">
    <source>
        <dbReference type="SAM" id="Phobius"/>
    </source>
</evidence>
<dbReference type="SMART" id="SM01361">
    <property type="entry name" value="A2M_recep"/>
    <property type="match status" value="1"/>
</dbReference>
<sequence length="219" mass="24743">MQHLNLQVSAEGLGLALFQLNVFYNIWGEGMMMRRGRRSAEEHEAFHLNVELLDMEMNSAELHICTSLSASLGVNSTGMVLLEVGLLSGFALQQDGLQTNELIKKVEMQPGKVILYLDSMTTEEVCFWIPLVMEYKVGKVQEANVIIYNYYEPRQRTVRLYQSEKRANMTSCSFCGEDCSLCKPEENNDGSILSNGQNRLMSSFSPALLLLFIITFFSV</sequence>
<dbReference type="InterPro" id="IPR009048">
    <property type="entry name" value="A-macroglobulin_rcpt-bd"/>
</dbReference>
<evidence type="ECO:0000256" key="2">
    <source>
        <dbReference type="ARBA" id="ARBA00022966"/>
    </source>
</evidence>
<dbReference type="Gene3D" id="2.60.40.690">
    <property type="entry name" value="Alpha-macroglobulin, receptor-binding domain"/>
    <property type="match status" value="1"/>
</dbReference>
<evidence type="ECO:0000259" key="4">
    <source>
        <dbReference type="SMART" id="SM01361"/>
    </source>
</evidence>
<dbReference type="PANTHER" id="PTHR11412:SF136">
    <property type="entry name" value="CD109 ANTIGEN"/>
    <property type="match status" value="1"/>
</dbReference>
<keyword evidence="1" id="KW-0732">Signal</keyword>
<evidence type="ECO:0000313" key="5">
    <source>
        <dbReference type="EMBL" id="KAK5852562.1"/>
    </source>
</evidence>
<gene>
    <name evidence="5" type="ORF">PBY51_006415</name>
</gene>
<keyword evidence="3" id="KW-1133">Transmembrane helix</keyword>
<dbReference type="EMBL" id="JAUZQC010000020">
    <property type="protein sequence ID" value="KAK5852562.1"/>
    <property type="molecule type" value="Genomic_DNA"/>
</dbReference>
<keyword evidence="3" id="KW-0472">Membrane</keyword>